<sequence length="232" mass="25359">MPQCFFIEPTLGELQLLPEDKTHHLVHVLKMQAGEPVRLHDGQNRWAMATLELLGKKRVSARLTSAWQAVTTEPERQVTVFQALPKTGDKVEQVLQHGTELGAAGFVLFASERAQARLEERDRIERKVARWEELIRNAAEQSGRGVLPPVTYTRSLDEALAHAVGVALLLEESGQHLPPDLGNTVSVFVGPESGFTAAEKKQILAVGAQAVSLGPRTLRTETAALATLAKLL</sequence>
<keyword evidence="5 12" id="KW-0963">Cytoplasm</keyword>
<evidence type="ECO:0000256" key="6">
    <source>
        <dbReference type="ARBA" id="ARBA00022552"/>
    </source>
</evidence>
<evidence type="ECO:0000256" key="4">
    <source>
        <dbReference type="ARBA" id="ARBA00013673"/>
    </source>
</evidence>
<keyword evidence="6 12" id="KW-0698">rRNA processing</keyword>
<keyword evidence="9 12" id="KW-0949">S-adenosyl-L-methionine</keyword>
<dbReference type="SUPFAM" id="SSF75217">
    <property type="entry name" value="alpha/beta knot"/>
    <property type="match status" value="1"/>
</dbReference>
<dbReference type="InterPro" id="IPR029028">
    <property type="entry name" value="Alpha/beta_knot_MTases"/>
</dbReference>
<evidence type="ECO:0000256" key="3">
    <source>
        <dbReference type="ARBA" id="ARBA00012328"/>
    </source>
</evidence>
<dbReference type="GO" id="GO:0005737">
    <property type="term" value="C:cytoplasm"/>
    <property type="evidence" value="ECO:0007669"/>
    <property type="project" value="UniProtKB-SubCell"/>
</dbReference>
<organism evidence="15 16">
    <name type="scientific">Armatimonas rosea</name>
    <dbReference type="NCBI Taxonomy" id="685828"/>
    <lineage>
        <taxon>Bacteria</taxon>
        <taxon>Bacillati</taxon>
        <taxon>Armatimonadota</taxon>
        <taxon>Armatimonadia</taxon>
        <taxon>Armatimonadales</taxon>
        <taxon>Armatimonadaceae</taxon>
        <taxon>Armatimonas</taxon>
    </lineage>
</organism>
<dbReference type="InterPro" id="IPR006700">
    <property type="entry name" value="RsmE"/>
</dbReference>
<keyword evidence="16" id="KW-1185">Reference proteome</keyword>
<dbReference type="PIRSF" id="PIRSF015601">
    <property type="entry name" value="MTase_slr0722"/>
    <property type="match status" value="1"/>
</dbReference>
<dbReference type="PANTHER" id="PTHR30027:SF3">
    <property type="entry name" value="16S RRNA (URACIL(1498)-N(3))-METHYLTRANSFERASE"/>
    <property type="match status" value="1"/>
</dbReference>
<evidence type="ECO:0000259" key="13">
    <source>
        <dbReference type="Pfam" id="PF04452"/>
    </source>
</evidence>
<evidence type="ECO:0000256" key="2">
    <source>
        <dbReference type="ARBA" id="ARBA00005528"/>
    </source>
</evidence>
<dbReference type="Proteomes" id="UP000520814">
    <property type="component" value="Unassembled WGS sequence"/>
</dbReference>
<dbReference type="InterPro" id="IPR046886">
    <property type="entry name" value="RsmE_MTase_dom"/>
</dbReference>
<dbReference type="Pfam" id="PF04452">
    <property type="entry name" value="Methyltrans_RNA"/>
    <property type="match status" value="1"/>
</dbReference>
<dbReference type="PANTHER" id="PTHR30027">
    <property type="entry name" value="RIBOSOMAL RNA SMALL SUBUNIT METHYLTRANSFERASE E"/>
    <property type="match status" value="1"/>
</dbReference>
<evidence type="ECO:0000313" key="16">
    <source>
        <dbReference type="Proteomes" id="UP000520814"/>
    </source>
</evidence>
<dbReference type="EMBL" id="JACHGW010000005">
    <property type="protein sequence ID" value="MBB6052999.1"/>
    <property type="molecule type" value="Genomic_DNA"/>
</dbReference>
<comment type="subcellular location">
    <subcellularLocation>
        <location evidence="1 12">Cytoplasm</location>
    </subcellularLocation>
</comment>
<comment type="catalytic activity">
    <reaction evidence="11 12">
        <text>uridine(1498) in 16S rRNA + S-adenosyl-L-methionine = N(3)-methyluridine(1498) in 16S rRNA + S-adenosyl-L-homocysteine + H(+)</text>
        <dbReference type="Rhea" id="RHEA:42920"/>
        <dbReference type="Rhea" id="RHEA-COMP:10283"/>
        <dbReference type="Rhea" id="RHEA-COMP:10284"/>
        <dbReference type="ChEBI" id="CHEBI:15378"/>
        <dbReference type="ChEBI" id="CHEBI:57856"/>
        <dbReference type="ChEBI" id="CHEBI:59789"/>
        <dbReference type="ChEBI" id="CHEBI:65315"/>
        <dbReference type="ChEBI" id="CHEBI:74502"/>
        <dbReference type="EC" id="2.1.1.193"/>
    </reaction>
</comment>
<evidence type="ECO:0000259" key="14">
    <source>
        <dbReference type="Pfam" id="PF20260"/>
    </source>
</evidence>
<comment type="caution">
    <text evidence="15">The sequence shown here is derived from an EMBL/GenBank/DDBJ whole genome shotgun (WGS) entry which is preliminary data.</text>
</comment>
<gene>
    <name evidence="15" type="ORF">HNQ39_004831</name>
</gene>
<feature type="domain" description="Ribosomal RNA small subunit methyltransferase E PUA-like" evidence="14">
    <location>
        <begin position="17"/>
        <end position="63"/>
    </location>
</feature>
<dbReference type="SUPFAM" id="SSF88697">
    <property type="entry name" value="PUA domain-like"/>
    <property type="match status" value="1"/>
</dbReference>
<keyword evidence="7 12" id="KW-0489">Methyltransferase</keyword>
<dbReference type="RefSeq" id="WP_184202867.1">
    <property type="nucleotide sequence ID" value="NZ_JACHGW010000005.1"/>
</dbReference>
<evidence type="ECO:0000256" key="12">
    <source>
        <dbReference type="PIRNR" id="PIRNR015601"/>
    </source>
</evidence>
<keyword evidence="8 12" id="KW-0808">Transferase</keyword>
<dbReference type="AlphaFoldDB" id="A0A7W9W806"/>
<evidence type="ECO:0000256" key="1">
    <source>
        <dbReference type="ARBA" id="ARBA00004496"/>
    </source>
</evidence>
<dbReference type="Gene3D" id="3.40.1280.10">
    <property type="match status" value="1"/>
</dbReference>
<feature type="domain" description="Ribosomal RNA small subunit methyltransferase E methyltransferase" evidence="13">
    <location>
        <begin position="74"/>
        <end position="230"/>
    </location>
</feature>
<dbReference type="Pfam" id="PF20260">
    <property type="entry name" value="PUA_4"/>
    <property type="match status" value="1"/>
</dbReference>
<dbReference type="NCBIfam" id="TIGR00046">
    <property type="entry name" value="RsmE family RNA methyltransferase"/>
    <property type="match status" value="1"/>
</dbReference>
<evidence type="ECO:0000313" key="15">
    <source>
        <dbReference type="EMBL" id="MBB6052999.1"/>
    </source>
</evidence>
<dbReference type="InterPro" id="IPR029026">
    <property type="entry name" value="tRNA_m1G_MTases_N"/>
</dbReference>
<comment type="function">
    <text evidence="10 12">Specifically methylates the N3 position of the uracil ring of uridine 1498 (m3U1498) in 16S rRNA. Acts on the fully assembled 30S ribosomal subunit.</text>
</comment>
<reference evidence="15 16" key="1">
    <citation type="submission" date="2020-08" db="EMBL/GenBank/DDBJ databases">
        <title>Genomic Encyclopedia of Type Strains, Phase IV (KMG-IV): sequencing the most valuable type-strain genomes for metagenomic binning, comparative biology and taxonomic classification.</title>
        <authorList>
            <person name="Goeker M."/>
        </authorList>
    </citation>
    <scope>NUCLEOTIDE SEQUENCE [LARGE SCALE GENOMIC DNA]</scope>
    <source>
        <strain evidence="15 16">DSM 23562</strain>
    </source>
</reference>
<evidence type="ECO:0000256" key="5">
    <source>
        <dbReference type="ARBA" id="ARBA00022490"/>
    </source>
</evidence>
<dbReference type="GO" id="GO:0070042">
    <property type="term" value="F:rRNA (uridine-N3-)-methyltransferase activity"/>
    <property type="evidence" value="ECO:0007669"/>
    <property type="project" value="TreeGrafter"/>
</dbReference>
<evidence type="ECO:0000256" key="8">
    <source>
        <dbReference type="ARBA" id="ARBA00022679"/>
    </source>
</evidence>
<protein>
    <recommendedName>
        <fullName evidence="4 12">Ribosomal RNA small subunit methyltransferase E</fullName>
        <ecNumber evidence="3 12">2.1.1.193</ecNumber>
    </recommendedName>
</protein>
<dbReference type="CDD" id="cd18084">
    <property type="entry name" value="RsmE-like"/>
    <property type="match status" value="1"/>
</dbReference>
<evidence type="ECO:0000256" key="7">
    <source>
        <dbReference type="ARBA" id="ARBA00022603"/>
    </source>
</evidence>
<dbReference type="EC" id="2.1.1.193" evidence="3 12"/>
<dbReference type="InterPro" id="IPR015947">
    <property type="entry name" value="PUA-like_sf"/>
</dbReference>
<accession>A0A7W9W806</accession>
<dbReference type="InterPro" id="IPR046887">
    <property type="entry name" value="RsmE_PUA-like"/>
</dbReference>
<evidence type="ECO:0000256" key="9">
    <source>
        <dbReference type="ARBA" id="ARBA00022691"/>
    </source>
</evidence>
<name>A0A7W9W806_ARMRO</name>
<comment type="similarity">
    <text evidence="2 12">Belongs to the RNA methyltransferase RsmE family.</text>
</comment>
<dbReference type="GO" id="GO:0070475">
    <property type="term" value="P:rRNA base methylation"/>
    <property type="evidence" value="ECO:0007669"/>
    <property type="project" value="TreeGrafter"/>
</dbReference>
<proteinExistence type="inferred from homology"/>
<evidence type="ECO:0000256" key="10">
    <source>
        <dbReference type="ARBA" id="ARBA00025699"/>
    </source>
</evidence>
<evidence type="ECO:0000256" key="11">
    <source>
        <dbReference type="ARBA" id="ARBA00047944"/>
    </source>
</evidence>